<evidence type="ECO:0000256" key="2">
    <source>
        <dbReference type="ARBA" id="ARBA00023002"/>
    </source>
</evidence>
<evidence type="ECO:0000259" key="3">
    <source>
        <dbReference type="Pfam" id="PF07883"/>
    </source>
</evidence>
<feature type="domain" description="Cupin type-2" evidence="3">
    <location>
        <begin position="215"/>
        <end position="276"/>
    </location>
</feature>
<dbReference type="Proteomes" id="UP000287746">
    <property type="component" value="Unassembled WGS sequence"/>
</dbReference>
<evidence type="ECO:0000313" key="4">
    <source>
        <dbReference type="EMBL" id="RSY89499.1"/>
    </source>
</evidence>
<dbReference type="SUPFAM" id="SSF51182">
    <property type="entry name" value="RmlC-like cupins"/>
    <property type="match status" value="1"/>
</dbReference>
<protein>
    <submittedName>
        <fullName evidence="4">Cupin domain-containing protein</fullName>
    </submittedName>
</protein>
<accession>A0A430G7N9</accession>
<sequence length="299" mass="32439">MANISSMVRPDRAAARAEFYAPEIAFDRPVPKVPAAAFRAERDRAFAADAATGSIPCDLSEQLGSPWPATTPTMLARYVVIRAGETLQHQHCSTGEVFYVMRGAGETVCRAESFAWKRGDAFCLPGGEPVEHLAAQDAILLQVTNEPELAYLRAAPGDAAIEPTLFPGEIAAQHLHNVHGRNSEQRAAGKSVVFLTAMMASRRVTTPTLLSALNTLEPGGDQRPHRHSSVALTLSIEGEGVYSMVDGERIDWAPDTLFVTPPGAVHSHHNRGDKMMLSYVVQDTGLHSQLRTTNFAWTE</sequence>
<dbReference type="RefSeq" id="WP_126003429.1">
    <property type="nucleotide sequence ID" value="NZ_QQYZ01000002.1"/>
</dbReference>
<name>A0A430G7N9_9SPHN</name>
<dbReference type="EMBL" id="QQYZ01000002">
    <property type="protein sequence ID" value="RSY89499.1"/>
    <property type="molecule type" value="Genomic_DNA"/>
</dbReference>
<dbReference type="PANTHER" id="PTHR41517">
    <property type="entry name" value="1,2-DIOXYGENASE PROTEIN-RELATED"/>
    <property type="match status" value="1"/>
</dbReference>
<dbReference type="Gene3D" id="2.60.120.10">
    <property type="entry name" value="Jelly Rolls"/>
    <property type="match status" value="2"/>
</dbReference>
<evidence type="ECO:0000313" key="5">
    <source>
        <dbReference type="Proteomes" id="UP000287746"/>
    </source>
</evidence>
<dbReference type="InterPro" id="IPR013096">
    <property type="entry name" value="Cupin_2"/>
</dbReference>
<evidence type="ECO:0000256" key="1">
    <source>
        <dbReference type="ARBA" id="ARBA00022964"/>
    </source>
</evidence>
<dbReference type="InterPro" id="IPR014710">
    <property type="entry name" value="RmlC-like_jellyroll"/>
</dbReference>
<dbReference type="InterPro" id="IPR047183">
    <property type="entry name" value="GDO-like"/>
</dbReference>
<reference evidence="4 5" key="1">
    <citation type="submission" date="2018-07" db="EMBL/GenBank/DDBJ databases">
        <title>Genomic and Epidemiologic Investigation of an Indolent Hospital Outbreak.</title>
        <authorList>
            <person name="Johnson R.C."/>
            <person name="Deming C."/>
            <person name="Conlan S."/>
            <person name="Zellmer C.J."/>
            <person name="Michelin A.V."/>
            <person name="Lee-Lin S."/>
            <person name="Thomas P.J."/>
            <person name="Park M."/>
            <person name="Weingarten R.A."/>
            <person name="Less J."/>
            <person name="Dekker J.P."/>
            <person name="Frank K.M."/>
            <person name="Musser K.A."/>
            <person name="Mcquiston J.R."/>
            <person name="Henderson D.K."/>
            <person name="Lau A.F."/>
            <person name="Palmore T.N."/>
            <person name="Segre J.A."/>
        </authorList>
    </citation>
    <scope>NUCLEOTIDE SEQUENCE [LARGE SCALE GENOMIC DNA]</scope>
    <source>
        <strain evidence="4 5">SK-CDC1_0717</strain>
    </source>
</reference>
<dbReference type="GO" id="GO:0051213">
    <property type="term" value="F:dioxygenase activity"/>
    <property type="evidence" value="ECO:0007669"/>
    <property type="project" value="UniProtKB-KW"/>
</dbReference>
<organism evidence="4 5">
    <name type="scientific">Sphingomonas koreensis</name>
    <dbReference type="NCBI Taxonomy" id="93064"/>
    <lineage>
        <taxon>Bacteria</taxon>
        <taxon>Pseudomonadati</taxon>
        <taxon>Pseudomonadota</taxon>
        <taxon>Alphaproteobacteria</taxon>
        <taxon>Sphingomonadales</taxon>
        <taxon>Sphingomonadaceae</taxon>
        <taxon>Sphingomonas</taxon>
    </lineage>
</organism>
<dbReference type="InterPro" id="IPR011051">
    <property type="entry name" value="RmlC_Cupin_sf"/>
</dbReference>
<dbReference type="AlphaFoldDB" id="A0A430G7N9"/>
<dbReference type="PANTHER" id="PTHR41517:SF1">
    <property type="entry name" value="CUPIN"/>
    <property type="match status" value="1"/>
</dbReference>
<comment type="caution">
    <text evidence="4">The sequence shown here is derived from an EMBL/GenBank/DDBJ whole genome shotgun (WGS) entry which is preliminary data.</text>
</comment>
<proteinExistence type="predicted"/>
<gene>
    <name evidence="4" type="ORF">DAH66_02230</name>
</gene>
<keyword evidence="2" id="KW-0560">Oxidoreductase</keyword>
<dbReference type="Pfam" id="PF07883">
    <property type="entry name" value="Cupin_2"/>
    <property type="match status" value="1"/>
</dbReference>
<keyword evidence="1" id="KW-0223">Dioxygenase</keyword>